<dbReference type="Proteomes" id="UP001148614">
    <property type="component" value="Unassembled WGS sequence"/>
</dbReference>
<gene>
    <name evidence="9" type="ORF">NPX13_g1189</name>
</gene>
<dbReference type="CDD" id="cd11065">
    <property type="entry name" value="CYP64-like"/>
    <property type="match status" value="1"/>
</dbReference>
<evidence type="ECO:0000256" key="2">
    <source>
        <dbReference type="ARBA" id="ARBA00022723"/>
    </source>
</evidence>
<dbReference type="PRINTS" id="PR00463">
    <property type="entry name" value="EP450I"/>
</dbReference>
<keyword evidence="5 7" id="KW-0503">Monooxygenase</keyword>
<dbReference type="GO" id="GO:0004497">
    <property type="term" value="F:monooxygenase activity"/>
    <property type="evidence" value="ECO:0007669"/>
    <property type="project" value="UniProtKB-KW"/>
</dbReference>
<evidence type="ECO:0000256" key="7">
    <source>
        <dbReference type="RuleBase" id="RU000461"/>
    </source>
</evidence>
<feature type="transmembrane region" description="Helical" evidence="8">
    <location>
        <begin position="22"/>
        <end position="41"/>
    </location>
</feature>
<keyword evidence="8" id="KW-0812">Transmembrane</keyword>
<dbReference type="GO" id="GO:0005506">
    <property type="term" value="F:iron ion binding"/>
    <property type="evidence" value="ECO:0007669"/>
    <property type="project" value="InterPro"/>
</dbReference>
<dbReference type="InterPro" id="IPR001128">
    <property type="entry name" value="Cyt_P450"/>
</dbReference>
<keyword evidence="6 7" id="KW-0349">Heme</keyword>
<proteinExistence type="inferred from homology"/>
<keyword evidence="3 7" id="KW-0560">Oxidoreductase</keyword>
<dbReference type="InterPro" id="IPR050364">
    <property type="entry name" value="Cytochrome_P450_fung"/>
</dbReference>
<evidence type="ECO:0000313" key="9">
    <source>
        <dbReference type="EMBL" id="KAJ3579370.1"/>
    </source>
</evidence>
<dbReference type="Gene3D" id="1.10.630.10">
    <property type="entry name" value="Cytochrome P450"/>
    <property type="match status" value="1"/>
</dbReference>
<name>A0A9W8TRF9_9PEZI</name>
<evidence type="ECO:0000256" key="1">
    <source>
        <dbReference type="ARBA" id="ARBA00010617"/>
    </source>
</evidence>
<sequence length="603" mass="68446">MGNRTHEITVDEVGWFIDTTSLSPLAALSTMVLVTALFVLYGTSTARGSNKLIPKGPIGIPILGSFPFLTHYPELTLDKWAKRFGNIYSLWLGNQLFVIISSPEIAKDLMITNGAVFSSRKEMFLKSQTIFAGRGITATPYNDRWRKHRRIATHWLHPKAVDEYTPILDREATDMVRLLLIDGQRGSALVNPQPYAGRCSLNNMLTIVFGTRTTSVDDPLVKKALRLSREFMNCTGPVSNLIDFSSLLQKLPTRLHKRGRKLHEDLVDTYGGMIFDIDRQIHLGRDVPASLAKTMLSIRDEEELDDLDMAILASAFMIGGVETTASIMQWFLALAPSHIGMQERAHEELDRVVGRDRLPNVDDEPNLPYCHAIIKEIERTHNPFWLGTPHVASQDFMYNGQFIPQGTVCVLNTWTMHHDPERYPEPMRFERDHWMFGAGRRICPGMWVAEREIWLTVSRMLWAFDMEASPDHPIDLKEYDGLSGRSPVPFKVYLKPRHGNVENVLMQSTAGRGDVLVMKEFGLSRKLSFDQLYLEQETTNESDPCFLSSARQQNSQRAPTFRHPFNAKERKVEHNSPGISLYSTPKPRGNLVETSWDFNSSAS</sequence>
<dbReference type="InterPro" id="IPR017972">
    <property type="entry name" value="Cyt_P450_CS"/>
</dbReference>
<keyword evidence="4 6" id="KW-0408">Iron</keyword>
<keyword evidence="8" id="KW-0472">Membrane</keyword>
<evidence type="ECO:0000256" key="6">
    <source>
        <dbReference type="PIRSR" id="PIRSR602401-1"/>
    </source>
</evidence>
<evidence type="ECO:0000256" key="3">
    <source>
        <dbReference type="ARBA" id="ARBA00023002"/>
    </source>
</evidence>
<evidence type="ECO:0000313" key="10">
    <source>
        <dbReference type="Proteomes" id="UP001148614"/>
    </source>
</evidence>
<evidence type="ECO:0000256" key="8">
    <source>
        <dbReference type="SAM" id="Phobius"/>
    </source>
</evidence>
<comment type="caution">
    <text evidence="9">The sequence shown here is derived from an EMBL/GenBank/DDBJ whole genome shotgun (WGS) entry which is preliminary data.</text>
</comment>
<dbReference type="EMBL" id="JANPWZ010000102">
    <property type="protein sequence ID" value="KAJ3579370.1"/>
    <property type="molecule type" value="Genomic_DNA"/>
</dbReference>
<dbReference type="AlphaFoldDB" id="A0A9W8TRF9"/>
<accession>A0A9W8TRF9</accession>
<evidence type="ECO:0000256" key="4">
    <source>
        <dbReference type="ARBA" id="ARBA00023004"/>
    </source>
</evidence>
<keyword evidence="8" id="KW-1133">Transmembrane helix</keyword>
<dbReference type="PROSITE" id="PS00086">
    <property type="entry name" value="CYTOCHROME_P450"/>
    <property type="match status" value="1"/>
</dbReference>
<dbReference type="SUPFAM" id="SSF48264">
    <property type="entry name" value="Cytochrome P450"/>
    <property type="match status" value="1"/>
</dbReference>
<dbReference type="PRINTS" id="PR00385">
    <property type="entry name" value="P450"/>
</dbReference>
<dbReference type="PANTHER" id="PTHR46300">
    <property type="entry name" value="P450, PUTATIVE (EUROFUNG)-RELATED-RELATED"/>
    <property type="match status" value="1"/>
</dbReference>
<dbReference type="VEuPathDB" id="FungiDB:F4678DRAFT_269313"/>
<evidence type="ECO:0008006" key="11">
    <source>
        <dbReference type="Google" id="ProtNLM"/>
    </source>
</evidence>
<dbReference type="Pfam" id="PF00067">
    <property type="entry name" value="p450"/>
    <property type="match status" value="1"/>
</dbReference>
<dbReference type="InterPro" id="IPR002401">
    <property type="entry name" value="Cyt_P450_E_grp-I"/>
</dbReference>
<comment type="similarity">
    <text evidence="1 7">Belongs to the cytochrome P450 family.</text>
</comment>
<reference evidence="9" key="1">
    <citation type="submission" date="2022-07" db="EMBL/GenBank/DDBJ databases">
        <title>Genome Sequence of Xylaria arbuscula.</title>
        <authorList>
            <person name="Buettner E."/>
        </authorList>
    </citation>
    <scope>NUCLEOTIDE SEQUENCE</scope>
    <source>
        <strain evidence="9">VT107</strain>
    </source>
</reference>
<organism evidence="9 10">
    <name type="scientific">Xylaria arbuscula</name>
    <dbReference type="NCBI Taxonomy" id="114810"/>
    <lineage>
        <taxon>Eukaryota</taxon>
        <taxon>Fungi</taxon>
        <taxon>Dikarya</taxon>
        <taxon>Ascomycota</taxon>
        <taxon>Pezizomycotina</taxon>
        <taxon>Sordariomycetes</taxon>
        <taxon>Xylariomycetidae</taxon>
        <taxon>Xylariales</taxon>
        <taxon>Xylariaceae</taxon>
        <taxon>Xylaria</taxon>
    </lineage>
</organism>
<dbReference type="PANTHER" id="PTHR46300:SF2">
    <property type="entry name" value="CYTOCHROME P450 MONOOXYGENASE ALNH-RELATED"/>
    <property type="match status" value="1"/>
</dbReference>
<protein>
    <recommendedName>
        <fullName evidence="11">Cytochrome P450</fullName>
    </recommendedName>
</protein>
<comment type="cofactor">
    <cofactor evidence="6">
        <name>heme</name>
        <dbReference type="ChEBI" id="CHEBI:30413"/>
    </cofactor>
</comment>
<keyword evidence="10" id="KW-1185">Reference proteome</keyword>
<feature type="binding site" description="axial binding residue" evidence="6">
    <location>
        <position position="443"/>
    </location>
    <ligand>
        <name>heme</name>
        <dbReference type="ChEBI" id="CHEBI:30413"/>
    </ligand>
    <ligandPart>
        <name>Fe</name>
        <dbReference type="ChEBI" id="CHEBI:18248"/>
    </ligandPart>
</feature>
<dbReference type="GO" id="GO:0020037">
    <property type="term" value="F:heme binding"/>
    <property type="evidence" value="ECO:0007669"/>
    <property type="project" value="InterPro"/>
</dbReference>
<dbReference type="GO" id="GO:0016705">
    <property type="term" value="F:oxidoreductase activity, acting on paired donors, with incorporation or reduction of molecular oxygen"/>
    <property type="evidence" value="ECO:0007669"/>
    <property type="project" value="InterPro"/>
</dbReference>
<dbReference type="InterPro" id="IPR036396">
    <property type="entry name" value="Cyt_P450_sf"/>
</dbReference>
<keyword evidence="2 6" id="KW-0479">Metal-binding</keyword>
<evidence type="ECO:0000256" key="5">
    <source>
        <dbReference type="ARBA" id="ARBA00023033"/>
    </source>
</evidence>